<name>A0A7W0C8H8_9BACT</name>
<dbReference type="EMBL" id="JACDUS010000003">
    <property type="protein sequence ID" value="MBA2881035.1"/>
    <property type="molecule type" value="Genomic_DNA"/>
</dbReference>
<evidence type="ECO:0000256" key="1">
    <source>
        <dbReference type="SAM" id="SignalP"/>
    </source>
</evidence>
<protein>
    <recommendedName>
        <fullName evidence="4">Alginate export domain-containing protein</fullName>
    </recommendedName>
</protein>
<evidence type="ECO:0000313" key="2">
    <source>
        <dbReference type="EMBL" id="MBA2881035.1"/>
    </source>
</evidence>
<feature type="signal peptide" evidence="1">
    <location>
        <begin position="1"/>
        <end position="22"/>
    </location>
</feature>
<accession>A0A7W0C8H8</accession>
<dbReference type="RefSeq" id="WP_181550700.1">
    <property type="nucleotide sequence ID" value="NZ_JACDUS010000003.1"/>
</dbReference>
<keyword evidence="1" id="KW-0732">Signal</keyword>
<dbReference type="AlphaFoldDB" id="A0A7W0C8H8"/>
<comment type="caution">
    <text evidence="2">The sequence shown here is derived from an EMBL/GenBank/DDBJ whole genome shotgun (WGS) entry which is preliminary data.</text>
</comment>
<dbReference type="Proteomes" id="UP000525298">
    <property type="component" value="Unassembled WGS sequence"/>
</dbReference>
<evidence type="ECO:0008006" key="4">
    <source>
        <dbReference type="Google" id="ProtNLM"/>
    </source>
</evidence>
<evidence type="ECO:0000313" key="3">
    <source>
        <dbReference type="Proteomes" id="UP000525298"/>
    </source>
</evidence>
<proteinExistence type="predicted"/>
<feature type="chain" id="PRO_5030594778" description="Alginate export domain-containing protein" evidence="1">
    <location>
        <begin position="23"/>
        <end position="457"/>
    </location>
</feature>
<gene>
    <name evidence="2" type="ORF">HNR65_001361</name>
</gene>
<organism evidence="2 3">
    <name type="scientific">Desulfosalsimonas propionicica</name>
    <dbReference type="NCBI Taxonomy" id="332175"/>
    <lineage>
        <taxon>Bacteria</taxon>
        <taxon>Pseudomonadati</taxon>
        <taxon>Thermodesulfobacteriota</taxon>
        <taxon>Desulfobacteria</taxon>
        <taxon>Desulfobacterales</taxon>
        <taxon>Desulfosalsimonadaceae</taxon>
        <taxon>Desulfosalsimonas</taxon>
    </lineage>
</organism>
<keyword evidence="3" id="KW-1185">Reference proteome</keyword>
<sequence length="457" mass="50835">MKKFIAVLAAVFVAGLCTQAGAAEIEFHGDLNNRFNLYTNQANMYDGVEGVASNWDVEPEDRAIQEDGVDELWGDIKYRLWATAATNDGAVKGTYAIELGAMRYGDGDDGGDFSGDDVNIETRWAYTDFAVPNTDGRVFIGLQPFAVNSYVWKETAMGVQYKGKANAFDYKLAWMRGREFFNGDDDDDLLEDVDSFVVRGDFSPAQDVESGVFVLYQRSDSLVSGTDSDLSSSYPGSNYLVKQFAESDFDMYTLGTDGSFNTPTDFGNFFMNWDLMYQGGEIKNDISEDADISAFFVHADAGVNIDRLKLTYTGWYASGDDNREDGDRDNFTATDVDTFDSIIFFEGGYTDDNYFTEAPYILDKGMIFNRLGADYKMTDKTTIGGALIYAMTAKDLPNGEDKLGLEIDAYISHKLYSNLEVALNAGYLFADDAMGYFSDTGEEEDVFRTTARVRYGF</sequence>
<reference evidence="2 3" key="1">
    <citation type="submission" date="2020-07" db="EMBL/GenBank/DDBJ databases">
        <title>Genomic Encyclopedia of Type Strains, Phase IV (KMG-IV): sequencing the most valuable type-strain genomes for metagenomic binning, comparative biology and taxonomic classification.</title>
        <authorList>
            <person name="Goeker M."/>
        </authorList>
    </citation>
    <scope>NUCLEOTIDE SEQUENCE [LARGE SCALE GENOMIC DNA]</scope>
    <source>
        <strain evidence="2 3">DSM 17721</strain>
    </source>
</reference>